<reference evidence="2 3" key="1">
    <citation type="submission" date="2020-07" db="EMBL/GenBank/DDBJ databases">
        <authorList>
            <person name="Sun Q."/>
        </authorList>
    </citation>
    <scope>NUCLEOTIDE SEQUENCE [LARGE SCALE GENOMIC DNA]</scope>
    <source>
        <strain evidence="2 3">CGMCC 1.13654</strain>
    </source>
</reference>
<dbReference type="EMBL" id="JACEIB010000025">
    <property type="protein sequence ID" value="MBA2935473.1"/>
    <property type="molecule type" value="Genomic_DNA"/>
</dbReference>
<proteinExistence type="predicted"/>
<sequence>MRHLLLLLLGLLAFGTTLPMAPAQAMPTAAHHHALPPGHCKDDGRAAVHMCLGCAVDPAKPARVEPMLFVAIPAAIARPIPALSDHRPGFDPPPPRAA</sequence>
<dbReference type="AlphaFoldDB" id="A0A838L7L1"/>
<dbReference type="Proteomes" id="UP000570166">
    <property type="component" value="Unassembled WGS sequence"/>
</dbReference>
<dbReference type="RefSeq" id="WP_160365446.1">
    <property type="nucleotide sequence ID" value="NZ_JACEIB010000025.1"/>
</dbReference>
<evidence type="ECO:0000313" key="2">
    <source>
        <dbReference type="EMBL" id="MBA2935473.1"/>
    </source>
</evidence>
<protein>
    <recommendedName>
        <fullName evidence="4">DUF2946 domain-containing protein</fullName>
    </recommendedName>
</protein>
<accession>A0A838L7L1</accession>
<gene>
    <name evidence="2" type="ORF">HZF05_15405</name>
</gene>
<evidence type="ECO:0008006" key="4">
    <source>
        <dbReference type="Google" id="ProtNLM"/>
    </source>
</evidence>
<keyword evidence="1" id="KW-0732">Signal</keyword>
<organism evidence="2 3">
    <name type="scientific">Sphingomonas chungangi</name>
    <dbReference type="NCBI Taxonomy" id="2683589"/>
    <lineage>
        <taxon>Bacteria</taxon>
        <taxon>Pseudomonadati</taxon>
        <taxon>Pseudomonadota</taxon>
        <taxon>Alphaproteobacteria</taxon>
        <taxon>Sphingomonadales</taxon>
        <taxon>Sphingomonadaceae</taxon>
        <taxon>Sphingomonas</taxon>
    </lineage>
</organism>
<evidence type="ECO:0000256" key="1">
    <source>
        <dbReference type="SAM" id="SignalP"/>
    </source>
</evidence>
<comment type="caution">
    <text evidence="2">The sequence shown here is derived from an EMBL/GenBank/DDBJ whole genome shotgun (WGS) entry which is preliminary data.</text>
</comment>
<keyword evidence="3" id="KW-1185">Reference proteome</keyword>
<feature type="chain" id="PRO_5032736531" description="DUF2946 domain-containing protein" evidence="1">
    <location>
        <begin position="26"/>
        <end position="98"/>
    </location>
</feature>
<name>A0A838L7L1_9SPHN</name>
<evidence type="ECO:0000313" key="3">
    <source>
        <dbReference type="Proteomes" id="UP000570166"/>
    </source>
</evidence>
<feature type="signal peptide" evidence="1">
    <location>
        <begin position="1"/>
        <end position="25"/>
    </location>
</feature>